<name>A0A177UAI1_9BASI</name>
<dbReference type="Proteomes" id="UP000836402">
    <property type="component" value="Unassembled WGS sequence"/>
</dbReference>
<keyword evidence="5" id="KW-1185">Reference proteome</keyword>
<evidence type="ECO:0000313" key="3">
    <source>
        <dbReference type="EMBL" id="KAE8259338.1"/>
    </source>
</evidence>
<gene>
    <name evidence="3" type="ORF">A4X03_0g4119</name>
    <name evidence="2" type="ORF">JKIAZH3_G7899</name>
</gene>
<reference evidence="3" key="2">
    <citation type="journal article" date="2019" name="IMA Fungus">
        <title>Genome sequencing and comparison of five Tilletia species to identify candidate genes for the detection of regulated species infecting wheat.</title>
        <authorList>
            <person name="Nguyen H.D.T."/>
            <person name="Sultana T."/>
            <person name="Kesanakurti P."/>
            <person name="Hambleton S."/>
        </authorList>
    </citation>
    <scope>NUCLEOTIDE SEQUENCE</scope>
    <source>
        <strain evidence="3">DAOMC 238032</strain>
    </source>
</reference>
<dbReference type="EMBL" id="CAJHJG010004864">
    <property type="protein sequence ID" value="CAD6945468.1"/>
    <property type="molecule type" value="Genomic_DNA"/>
</dbReference>
<dbReference type="GO" id="GO:0007155">
    <property type="term" value="P:cell adhesion"/>
    <property type="evidence" value="ECO:0007669"/>
    <property type="project" value="InterPro"/>
</dbReference>
<dbReference type="Pfam" id="PF09458">
    <property type="entry name" value="H_lectin"/>
    <property type="match status" value="2"/>
</dbReference>
<dbReference type="EMBL" id="LWDD02000530">
    <property type="protein sequence ID" value="KAE8259338.1"/>
    <property type="molecule type" value="Genomic_DNA"/>
</dbReference>
<dbReference type="InterPro" id="IPR037221">
    <property type="entry name" value="H-type_lectin_dom_sf"/>
</dbReference>
<evidence type="ECO:0000313" key="5">
    <source>
        <dbReference type="Proteomes" id="UP000836402"/>
    </source>
</evidence>
<evidence type="ECO:0000259" key="1">
    <source>
        <dbReference type="Pfam" id="PF09458"/>
    </source>
</evidence>
<dbReference type="SUPFAM" id="SSF141086">
    <property type="entry name" value="Agglutinin HPA-like"/>
    <property type="match status" value="2"/>
</dbReference>
<comment type="caution">
    <text evidence="3">The sequence shown here is derived from an EMBL/GenBank/DDBJ whole genome shotgun (WGS) entry which is preliminary data.</text>
</comment>
<protein>
    <recommendedName>
        <fullName evidence="1">H-type lectin domain-containing protein</fullName>
    </recommendedName>
</protein>
<accession>A0A177UAI1</accession>
<sequence>MVHPALAFAPTLQRALAVTQAEQQLTSAKALRAEVGQIFEGTAASTHPEADELRNDFVGLHTRAKNIEASHEEIIARRDTSICAVHKLITDSFEFSLNKTVRMMMHVLAWPEENLNSMRRLGIDTDSAIDIDVDVESDLNLRQRILRSVSRARGAYMELSDRSKLLRMTIDTWNRRHNAIADQIACLQLEVASVLAEVDSHLGSDITARNNNLLEIAQTNFSPGQDGGQPRNKVESWFKTSTNVAAHNAIAISTRITTRMAQLDQLISALKKTDEALSLRLAASATLNEEETAAVDAGKMKASLLLQSTQDIEKAMTEFSVECNVEDIVRHVFAVIACSAEFVGSNTIVERAQQEVPKYVTSRRGLQPIGTLRASKKLFQFQLDPPSSSSDHQFLSKPHYVTFVTYVLPSKEEPYEEKRWIFQTARPAYIPRPLSFFKKIDTDRCGPSDVMALCTDDDTALLSLVKLGTGAGIISFDISTLGLSAWDQRFQMGESYFGETSLWENKLCGWLDDWPGGERISTREVNFGRAFRSPPSVRLFMSYLSAEQDSRYNSLSTSSWAENVTTCGFTLCTKVWNGREKVALTVRWIAHDSQEATVRSGEIQHDSEDWVENIKGRIQFQPPFPGRAPSVLAIGITGFECDFGQNQIQEHNVSSDGFDFVAGCWSHSRMKHGRWSWVAIE</sequence>
<dbReference type="Gene3D" id="2.60.40.2080">
    <property type="match status" value="2"/>
</dbReference>
<dbReference type="InterPro" id="IPR019019">
    <property type="entry name" value="H-type_lectin_domain"/>
</dbReference>
<organism evidence="3 4">
    <name type="scientific">Tilletia caries</name>
    <name type="common">wheat bunt fungus</name>
    <dbReference type="NCBI Taxonomy" id="13290"/>
    <lineage>
        <taxon>Eukaryota</taxon>
        <taxon>Fungi</taxon>
        <taxon>Dikarya</taxon>
        <taxon>Basidiomycota</taxon>
        <taxon>Ustilaginomycotina</taxon>
        <taxon>Exobasidiomycetes</taxon>
        <taxon>Tilletiales</taxon>
        <taxon>Tilletiaceae</taxon>
        <taxon>Tilletia</taxon>
    </lineage>
</organism>
<evidence type="ECO:0000313" key="2">
    <source>
        <dbReference type="EMBL" id="CAD6945468.1"/>
    </source>
</evidence>
<dbReference type="AlphaFoldDB" id="A0A177UAI1"/>
<evidence type="ECO:0000313" key="4">
    <source>
        <dbReference type="Proteomes" id="UP000077671"/>
    </source>
</evidence>
<feature type="domain" description="H-type lectin" evidence="1">
    <location>
        <begin position="617"/>
        <end position="680"/>
    </location>
</feature>
<dbReference type="GO" id="GO:0030246">
    <property type="term" value="F:carbohydrate binding"/>
    <property type="evidence" value="ECO:0007669"/>
    <property type="project" value="InterPro"/>
</dbReference>
<reference evidence="2" key="3">
    <citation type="submission" date="2020-10" db="EMBL/GenBank/DDBJ databases">
        <authorList>
            <person name="Sedaghatjoo S."/>
        </authorList>
    </citation>
    <scope>NUCLEOTIDE SEQUENCE</scope>
    <source>
        <strain evidence="2">AZH3</strain>
    </source>
</reference>
<proteinExistence type="predicted"/>
<reference evidence="3" key="1">
    <citation type="submission" date="2016-04" db="EMBL/GenBank/DDBJ databases">
        <authorList>
            <person name="Nguyen H.D."/>
            <person name="Kesanakurti P."/>
            <person name="Cullis J."/>
            <person name="Levesque C.A."/>
            <person name="Hambleton S."/>
        </authorList>
    </citation>
    <scope>NUCLEOTIDE SEQUENCE</scope>
    <source>
        <strain evidence="3">DAOMC 238032</strain>
    </source>
</reference>
<dbReference type="Proteomes" id="UP000077671">
    <property type="component" value="Unassembled WGS sequence"/>
</dbReference>
<feature type="domain" description="H-type lectin" evidence="1">
    <location>
        <begin position="523"/>
        <end position="591"/>
    </location>
</feature>